<sequence>THTSWDVNWPKIYPWLRKTENGDSIITLFCTWCELAHKHNQFTDGTKSLRKQTLERHLTIEDYKLAAIAYNKNQTSLIHEITKQLSEQKLKIISLMQNIYYLAKCEQALNQYPALCQLGNLQFKNLNELCYEAEPQVLKSNLLFSDDITLKRTYSSYENPVSGCSFLELIAFVIEREVINEILASKNWSLMIDESTSFIAKYFAIVSKHISENNSVLRYLRLVELDDCSTEAIMEDLKRFITAKSIDINNLIHFGSDGASTMLGKQTSIATRLKKINPYITENHCIAYHLHLACEDTAKEVQYFQKYEKILKGIYLYFTLKLVQNNLNEPELVLLNIISTQWLFFSNVIHNFYQSLESVKGALLDKTSNNSQALELLNIQRNIDITIQAIQVQFIRNNQILPIYGQILLEYIKNNNINILPLFVSEFSLAIIKNLKKHFPNRELYHAMRIFNPQELPESDNNLANYGNVEINILGDFYKNDKIIGKKKFTALLNKRVL</sequence>
<comment type="caution">
    <text evidence="2">The sequence shown here is derived from an EMBL/GenBank/DDBJ whole genome shotgun (WGS) entry which is preliminary data.</text>
</comment>
<feature type="non-terminal residue" evidence="2">
    <location>
        <position position="498"/>
    </location>
</feature>
<gene>
    <name evidence="2" type="ORF">GMARGA_LOCUS38703</name>
</gene>
<protein>
    <submittedName>
        <fullName evidence="2">32983_t:CDS:1</fullName>
    </submittedName>
</protein>
<dbReference type="InterPro" id="IPR057456">
    <property type="entry name" value="Znf_C17orf113"/>
</dbReference>
<reference evidence="2 3" key="1">
    <citation type="submission" date="2021-06" db="EMBL/GenBank/DDBJ databases">
        <authorList>
            <person name="Kallberg Y."/>
            <person name="Tangrot J."/>
            <person name="Rosling A."/>
        </authorList>
    </citation>
    <scope>NUCLEOTIDE SEQUENCE [LARGE SCALE GENOMIC DNA]</scope>
    <source>
        <strain evidence="2 3">120-4 pot B 10/14</strain>
    </source>
</reference>
<dbReference type="PANTHER" id="PTHR46880:SF5">
    <property type="entry name" value="DUF4371 DOMAIN-CONTAINING PROTEIN"/>
    <property type="match status" value="1"/>
</dbReference>
<evidence type="ECO:0000313" key="3">
    <source>
        <dbReference type="Proteomes" id="UP000789901"/>
    </source>
</evidence>
<dbReference type="InterPro" id="IPR012337">
    <property type="entry name" value="RNaseH-like_sf"/>
</dbReference>
<proteinExistence type="predicted"/>
<dbReference type="Proteomes" id="UP000789901">
    <property type="component" value="Unassembled WGS sequence"/>
</dbReference>
<accession>A0ABN7X4J8</accession>
<organism evidence="2 3">
    <name type="scientific">Gigaspora margarita</name>
    <dbReference type="NCBI Taxonomy" id="4874"/>
    <lineage>
        <taxon>Eukaryota</taxon>
        <taxon>Fungi</taxon>
        <taxon>Fungi incertae sedis</taxon>
        <taxon>Mucoromycota</taxon>
        <taxon>Glomeromycotina</taxon>
        <taxon>Glomeromycetes</taxon>
        <taxon>Diversisporales</taxon>
        <taxon>Gigasporaceae</taxon>
        <taxon>Gigaspora</taxon>
    </lineage>
</organism>
<dbReference type="PANTHER" id="PTHR46880">
    <property type="entry name" value="RAS-ASSOCIATING DOMAIN-CONTAINING PROTEIN"/>
    <property type="match status" value="1"/>
</dbReference>
<dbReference type="EMBL" id="CAJVQB010087963">
    <property type="protein sequence ID" value="CAG8847503.1"/>
    <property type="molecule type" value="Genomic_DNA"/>
</dbReference>
<feature type="domain" description="C17orf113 probable zinc finger" evidence="1">
    <location>
        <begin position="13"/>
        <end position="69"/>
    </location>
</feature>
<feature type="non-terminal residue" evidence="2">
    <location>
        <position position="1"/>
    </location>
</feature>
<dbReference type="SUPFAM" id="SSF53098">
    <property type="entry name" value="Ribonuclease H-like"/>
    <property type="match status" value="1"/>
</dbReference>
<evidence type="ECO:0000259" key="1">
    <source>
        <dbReference type="Pfam" id="PF25431"/>
    </source>
</evidence>
<dbReference type="Pfam" id="PF25431">
    <property type="entry name" value="zf-C17orf113"/>
    <property type="match status" value="1"/>
</dbReference>
<name>A0ABN7X4J8_GIGMA</name>
<keyword evidence="3" id="KW-1185">Reference proteome</keyword>
<evidence type="ECO:0000313" key="2">
    <source>
        <dbReference type="EMBL" id="CAG8847503.1"/>
    </source>
</evidence>